<dbReference type="PANTHER" id="PTHR34139:SF1">
    <property type="entry name" value="RNASE MJ1380-RELATED"/>
    <property type="match status" value="1"/>
</dbReference>
<keyword evidence="2" id="KW-1277">Toxin-antitoxin system</keyword>
<evidence type="ECO:0000256" key="2">
    <source>
        <dbReference type="ARBA" id="ARBA00022649"/>
    </source>
</evidence>
<evidence type="ECO:0000256" key="1">
    <source>
        <dbReference type="ARBA" id="ARBA00022553"/>
    </source>
</evidence>
<keyword evidence="7" id="KW-1185">Reference proteome</keyword>
<evidence type="ECO:0000313" key="6">
    <source>
        <dbReference type="EMBL" id="MFC3970494.1"/>
    </source>
</evidence>
<proteinExistence type="predicted"/>
<keyword evidence="5" id="KW-0378">Hydrolase</keyword>
<dbReference type="PANTHER" id="PTHR34139">
    <property type="entry name" value="UPF0331 PROTEIN MJ0127"/>
    <property type="match status" value="1"/>
</dbReference>
<dbReference type="EMBL" id="JBHSBD010000106">
    <property type="protein sequence ID" value="MFC3970494.1"/>
    <property type="molecule type" value="Genomic_DNA"/>
</dbReference>
<evidence type="ECO:0000256" key="3">
    <source>
        <dbReference type="ARBA" id="ARBA00022722"/>
    </source>
</evidence>
<evidence type="ECO:0000256" key="4">
    <source>
        <dbReference type="ARBA" id="ARBA00022741"/>
    </source>
</evidence>
<comment type="caution">
    <text evidence="6">The sequence shown here is derived from an EMBL/GenBank/DDBJ whole genome shotgun (WGS) entry which is preliminary data.</text>
</comment>
<protein>
    <submittedName>
        <fullName evidence="6">DUF86 domain-containing protein</fullName>
    </submittedName>
</protein>
<name>A0ABV8EFS8_9HYPH</name>
<gene>
    <name evidence="6" type="ORF">ACFOVS_20640</name>
</gene>
<keyword evidence="3" id="KW-0540">Nuclease</keyword>
<accession>A0ABV8EFS8</accession>
<dbReference type="InterPro" id="IPR008201">
    <property type="entry name" value="HepT-like"/>
</dbReference>
<reference evidence="7" key="1">
    <citation type="journal article" date="2019" name="Int. J. Syst. Evol. Microbiol.">
        <title>The Global Catalogue of Microorganisms (GCM) 10K type strain sequencing project: providing services to taxonomists for standard genome sequencing and annotation.</title>
        <authorList>
            <consortium name="The Broad Institute Genomics Platform"/>
            <consortium name="The Broad Institute Genome Sequencing Center for Infectious Disease"/>
            <person name="Wu L."/>
            <person name="Ma J."/>
        </authorList>
    </citation>
    <scope>NUCLEOTIDE SEQUENCE [LARGE SCALE GENOMIC DNA]</scope>
    <source>
        <strain evidence="7">TBRC 5781</strain>
    </source>
</reference>
<keyword evidence="4" id="KW-0547">Nucleotide-binding</keyword>
<dbReference type="Pfam" id="PF01934">
    <property type="entry name" value="HepT-like"/>
    <property type="match status" value="1"/>
</dbReference>
<evidence type="ECO:0000313" key="7">
    <source>
        <dbReference type="Proteomes" id="UP001595697"/>
    </source>
</evidence>
<sequence length="120" mass="13576">MTDFRLLTYVEQMTSASEELLMFVSGMTKDEFLRDVIIQRAVGMNLLIIGEAAAQLVEKYPDFAAQHPEMAWSEMRGMRNRIAHGYLSINLDTVWATVVSAVPQLLAQLRALRHIHAQGE</sequence>
<dbReference type="RefSeq" id="WP_247261766.1">
    <property type="nucleotide sequence ID" value="NZ_JALJQZ010000027.1"/>
</dbReference>
<evidence type="ECO:0000256" key="5">
    <source>
        <dbReference type="ARBA" id="ARBA00022801"/>
    </source>
</evidence>
<keyword evidence="1" id="KW-0597">Phosphoprotein</keyword>
<dbReference type="InterPro" id="IPR051813">
    <property type="entry name" value="HepT_RNase_toxin"/>
</dbReference>
<organism evidence="6 7">
    <name type="scientific">Rhizobium lemnae</name>
    <dbReference type="NCBI Taxonomy" id="1214924"/>
    <lineage>
        <taxon>Bacteria</taxon>
        <taxon>Pseudomonadati</taxon>
        <taxon>Pseudomonadota</taxon>
        <taxon>Alphaproteobacteria</taxon>
        <taxon>Hyphomicrobiales</taxon>
        <taxon>Rhizobiaceae</taxon>
        <taxon>Rhizobium/Agrobacterium group</taxon>
        <taxon>Rhizobium</taxon>
    </lineage>
</organism>
<dbReference type="Proteomes" id="UP001595697">
    <property type="component" value="Unassembled WGS sequence"/>
</dbReference>